<accession>A0A8S1RPY3</accession>
<proteinExistence type="predicted"/>
<keyword evidence="2" id="KW-1185">Reference proteome</keyword>
<organism evidence="1 2">
    <name type="scientific">Paramecium sonneborni</name>
    <dbReference type="NCBI Taxonomy" id="65129"/>
    <lineage>
        <taxon>Eukaryota</taxon>
        <taxon>Sar</taxon>
        <taxon>Alveolata</taxon>
        <taxon>Ciliophora</taxon>
        <taxon>Intramacronucleata</taxon>
        <taxon>Oligohymenophorea</taxon>
        <taxon>Peniculida</taxon>
        <taxon>Parameciidae</taxon>
        <taxon>Paramecium</taxon>
    </lineage>
</organism>
<dbReference type="EMBL" id="CAJJDN010000212">
    <property type="protein sequence ID" value="CAD8129250.1"/>
    <property type="molecule type" value="Genomic_DNA"/>
</dbReference>
<dbReference type="AlphaFoldDB" id="A0A8S1RPY3"/>
<protein>
    <submittedName>
        <fullName evidence="1">Uncharacterized protein</fullName>
    </submittedName>
</protein>
<evidence type="ECO:0000313" key="1">
    <source>
        <dbReference type="EMBL" id="CAD8129250.1"/>
    </source>
</evidence>
<name>A0A8S1RPY3_9CILI</name>
<reference evidence="1" key="1">
    <citation type="submission" date="2021-01" db="EMBL/GenBank/DDBJ databases">
        <authorList>
            <consortium name="Genoscope - CEA"/>
            <person name="William W."/>
        </authorList>
    </citation>
    <scope>NUCLEOTIDE SEQUENCE</scope>
</reference>
<evidence type="ECO:0000313" key="2">
    <source>
        <dbReference type="Proteomes" id="UP000692954"/>
    </source>
</evidence>
<sequence>MKNLPPQNSTPRFKHKHVKQHEITNEQVQEVNENGQRLILLSYLKLVKNQELLRAQLSFLIQMINKRRMMMNLSLLSEEGEVFIKSKSNRSQRSLLRKMKVYQKPIINMIQKTVLNFFSTSNRKGNYKIISCKLRNWR</sequence>
<comment type="caution">
    <text evidence="1">The sequence shown here is derived from an EMBL/GenBank/DDBJ whole genome shotgun (WGS) entry which is preliminary data.</text>
</comment>
<dbReference type="Proteomes" id="UP000692954">
    <property type="component" value="Unassembled WGS sequence"/>
</dbReference>
<gene>
    <name evidence="1" type="ORF">PSON_ATCC_30995.1.T2120011</name>
</gene>